<protein>
    <submittedName>
        <fullName evidence="2">Acetyltransferase involved in cellulose biosynthesis, CelD/BcsL family</fullName>
    </submittedName>
</protein>
<dbReference type="EMBL" id="FPCH01000004">
    <property type="protein sequence ID" value="SFV38561.1"/>
    <property type="molecule type" value="Genomic_DNA"/>
</dbReference>
<feature type="domain" description="BioF2-like acetyltransferase" evidence="1">
    <location>
        <begin position="206"/>
        <end position="353"/>
    </location>
</feature>
<name>A0A1I7NV75_9HYPH</name>
<accession>A0A1I7NV75</accession>
<dbReference type="AlphaFoldDB" id="A0A1I7NV75"/>
<dbReference type="SUPFAM" id="SSF55729">
    <property type="entry name" value="Acyl-CoA N-acyltransferases (Nat)"/>
    <property type="match status" value="1"/>
</dbReference>
<dbReference type="Pfam" id="PF13480">
    <property type="entry name" value="Acetyltransf_6"/>
    <property type="match status" value="1"/>
</dbReference>
<dbReference type="GO" id="GO:0016740">
    <property type="term" value="F:transferase activity"/>
    <property type="evidence" value="ECO:0007669"/>
    <property type="project" value="UniProtKB-KW"/>
</dbReference>
<keyword evidence="2" id="KW-0808">Transferase</keyword>
<evidence type="ECO:0000313" key="2">
    <source>
        <dbReference type="EMBL" id="SFV38561.1"/>
    </source>
</evidence>
<evidence type="ECO:0000259" key="1">
    <source>
        <dbReference type="Pfam" id="PF13480"/>
    </source>
</evidence>
<sequence>MMTTAARALTSFERPTIEQCRAVAAVHPTFCEFDLIMDRAAFDALETEWNDLFAKSGKPANVFQTFNFCWHWANHYLRERNGQPSTLKLLLITARRDDRLIMVFPLVSERMRGITQVFWMGGSASQYGDALIENVPDKDAILRAAFDLLRSQSGADILRLRRVREDANVTPLMNELGATAAERLVAPYMDLTSAADFPAFEQRYSSKTRKNRRRLFRRLEEKGPMQFLRLHGGDEARQLAVEALGLKSEWLKSRGLLSNAIADRRMADLFADLAEGKTKPAGCIVSALKSNGEIAALEVSFACKARIAMHLIAFNLEYEKSGAGVLLLEQSLKDGYAEGLEACDMLAPGDGYKFDWCEKADPVVDWVMPLTLKGEIYARVYLGFLRARIKTAVKKLPKPLRRLMRDGAKIAAAAER</sequence>
<reference evidence="3" key="1">
    <citation type="submission" date="2016-10" db="EMBL/GenBank/DDBJ databases">
        <authorList>
            <person name="Varghese N."/>
            <person name="Submissions S."/>
        </authorList>
    </citation>
    <scope>NUCLEOTIDE SEQUENCE [LARGE SCALE GENOMIC DNA]</scope>
    <source>
        <strain evidence="3">DSM 1565</strain>
    </source>
</reference>
<dbReference type="Proteomes" id="UP000199423">
    <property type="component" value="Unassembled WGS sequence"/>
</dbReference>
<evidence type="ECO:0000313" key="3">
    <source>
        <dbReference type="Proteomes" id="UP000199423"/>
    </source>
</evidence>
<gene>
    <name evidence="2" type="ORF">SAMN04488557_3730</name>
</gene>
<keyword evidence="3" id="KW-1185">Reference proteome</keyword>
<dbReference type="RefSeq" id="WP_244531361.1">
    <property type="nucleotide sequence ID" value="NZ_FPCH01000004.1"/>
</dbReference>
<dbReference type="InterPro" id="IPR016181">
    <property type="entry name" value="Acyl_CoA_acyltransferase"/>
</dbReference>
<proteinExistence type="predicted"/>
<dbReference type="InterPro" id="IPR038740">
    <property type="entry name" value="BioF2-like_GNAT_dom"/>
</dbReference>
<organism evidence="2 3">
    <name type="scientific">Hyphomicrobium facile</name>
    <dbReference type="NCBI Taxonomy" id="51670"/>
    <lineage>
        <taxon>Bacteria</taxon>
        <taxon>Pseudomonadati</taxon>
        <taxon>Pseudomonadota</taxon>
        <taxon>Alphaproteobacteria</taxon>
        <taxon>Hyphomicrobiales</taxon>
        <taxon>Hyphomicrobiaceae</taxon>
        <taxon>Hyphomicrobium</taxon>
    </lineage>
</organism>
<dbReference type="STRING" id="51670.SAMN04488557_3730"/>